<dbReference type="OrthoDB" id="10253408at2759"/>
<reference evidence="3" key="1">
    <citation type="submission" date="2015-09" db="EMBL/GenBank/DDBJ databases">
        <title>De novo assembly of Pectinophora gossypiella (Pink Bollworm) gut transcriptome.</title>
        <authorList>
            <person name="Tassone E.E."/>
        </authorList>
    </citation>
    <scope>NUCLEOTIDE SEQUENCE</scope>
</reference>
<feature type="non-terminal residue" evidence="3">
    <location>
        <position position="163"/>
    </location>
</feature>
<dbReference type="InterPro" id="IPR038765">
    <property type="entry name" value="Papain-like_cys_pep_sf"/>
</dbReference>
<dbReference type="SMART" id="SM00848">
    <property type="entry name" value="Inhibitor_I29"/>
    <property type="match status" value="1"/>
</dbReference>
<gene>
    <name evidence="3" type="ORF">g.17548</name>
</gene>
<dbReference type="Pfam" id="PF08246">
    <property type="entry name" value="Inhibitor_I29"/>
    <property type="match status" value="1"/>
</dbReference>
<organism evidence="3">
    <name type="scientific">Pectinophora gossypiella</name>
    <name type="common">Cotton pink bollworm</name>
    <name type="synonym">Depressaria gossypiella</name>
    <dbReference type="NCBI Taxonomy" id="13191"/>
    <lineage>
        <taxon>Eukaryota</taxon>
        <taxon>Metazoa</taxon>
        <taxon>Ecdysozoa</taxon>
        <taxon>Arthropoda</taxon>
        <taxon>Hexapoda</taxon>
        <taxon>Insecta</taxon>
        <taxon>Pterygota</taxon>
        <taxon>Neoptera</taxon>
        <taxon>Endopterygota</taxon>
        <taxon>Lepidoptera</taxon>
        <taxon>Glossata</taxon>
        <taxon>Ditrysia</taxon>
        <taxon>Gelechioidea</taxon>
        <taxon>Gelechiidae</taxon>
        <taxon>Apatetrinae</taxon>
        <taxon>Pectinophora</taxon>
    </lineage>
</organism>
<protein>
    <recommendedName>
        <fullName evidence="2">Cathepsin propeptide inhibitor domain-containing protein</fullName>
    </recommendedName>
</protein>
<accession>A0A1E1W979</accession>
<dbReference type="EMBL" id="GDQN01007528">
    <property type="protein sequence ID" value="JAT83526.1"/>
    <property type="molecule type" value="Transcribed_RNA"/>
</dbReference>
<dbReference type="AlphaFoldDB" id="A0A1E1W979"/>
<feature type="region of interest" description="Disordered" evidence="1">
    <location>
        <begin position="109"/>
        <end position="142"/>
    </location>
</feature>
<evidence type="ECO:0000259" key="2">
    <source>
        <dbReference type="SMART" id="SM00848"/>
    </source>
</evidence>
<feature type="domain" description="Cathepsin propeptide inhibitor" evidence="2">
    <location>
        <begin position="46"/>
        <end position="102"/>
    </location>
</feature>
<evidence type="ECO:0000313" key="3">
    <source>
        <dbReference type="EMBL" id="JAT83526.1"/>
    </source>
</evidence>
<dbReference type="Gene3D" id="3.90.70.10">
    <property type="entry name" value="Cysteine proteinases"/>
    <property type="match status" value="1"/>
</dbReference>
<evidence type="ECO:0000256" key="1">
    <source>
        <dbReference type="SAM" id="MobiDB-lite"/>
    </source>
</evidence>
<dbReference type="SUPFAM" id="SSF54001">
    <property type="entry name" value="Cysteine proteinases"/>
    <property type="match status" value="1"/>
</dbReference>
<feature type="non-terminal residue" evidence="3">
    <location>
        <position position="1"/>
    </location>
</feature>
<feature type="compositionally biased region" description="Acidic residues" evidence="1">
    <location>
        <begin position="126"/>
        <end position="137"/>
    </location>
</feature>
<proteinExistence type="predicted"/>
<sequence length="163" mass="18552">PEVSLLQKPLGLPCGALRYTSFHEPIDPLVEFIEPLLESSRVTKAFDGFKTKHNKKYADENEHFKRMNIFRDNLRFINSLNRQHKSFSVGVNHLTDLNDEEISVFLGTKHTKTHDEPDEGSGGYNNDDDDDESDDFEGADKSTFDWRDYGAITPVKDQTALCG</sequence>
<dbReference type="InterPro" id="IPR013201">
    <property type="entry name" value="Prot_inhib_I29"/>
</dbReference>
<name>A0A1E1W979_PECGO</name>